<organism evidence="2 3">
    <name type="scientific">Sphingomonas abaci</name>
    <dbReference type="NCBI Taxonomy" id="237611"/>
    <lineage>
        <taxon>Bacteria</taxon>
        <taxon>Pseudomonadati</taxon>
        <taxon>Pseudomonadota</taxon>
        <taxon>Alphaproteobacteria</taxon>
        <taxon>Sphingomonadales</taxon>
        <taxon>Sphingomonadaceae</taxon>
        <taxon>Sphingomonas</taxon>
    </lineage>
</organism>
<evidence type="ECO:0008006" key="4">
    <source>
        <dbReference type="Google" id="ProtNLM"/>
    </source>
</evidence>
<feature type="region of interest" description="Disordered" evidence="1">
    <location>
        <begin position="1"/>
        <end position="38"/>
    </location>
</feature>
<accession>A0A7W7EXD7</accession>
<evidence type="ECO:0000256" key="1">
    <source>
        <dbReference type="SAM" id="MobiDB-lite"/>
    </source>
</evidence>
<dbReference type="RefSeq" id="WP_184112332.1">
    <property type="nucleotide sequence ID" value="NZ_JACHNY010000002.1"/>
</dbReference>
<name>A0A7W7EXD7_9SPHN</name>
<dbReference type="Proteomes" id="UP000574769">
    <property type="component" value="Unassembled WGS sequence"/>
</dbReference>
<evidence type="ECO:0000313" key="2">
    <source>
        <dbReference type="EMBL" id="MBB4616924.1"/>
    </source>
</evidence>
<gene>
    <name evidence="2" type="ORF">GGQ96_001044</name>
</gene>
<keyword evidence="3" id="KW-1185">Reference proteome</keyword>
<reference evidence="2 3" key="1">
    <citation type="submission" date="2020-08" db="EMBL/GenBank/DDBJ databases">
        <title>Genomic Encyclopedia of Type Strains, Phase IV (KMG-IV): sequencing the most valuable type-strain genomes for metagenomic binning, comparative biology and taxonomic classification.</title>
        <authorList>
            <person name="Goeker M."/>
        </authorList>
    </citation>
    <scope>NUCLEOTIDE SEQUENCE [LARGE SCALE GENOMIC DNA]</scope>
    <source>
        <strain evidence="2 3">DSM 15867</strain>
    </source>
</reference>
<sequence length="114" mass="12243">MTQPTAKVGEDSRRASNPNRGSKPGERRGGRAKGVPNKLTRSIKEAIEQAFEQVGGSDYLATMAKEQPAAFMTLLGKVLPTQVQHSNPDGTLRQQPTVVRIVAADDRSDDTPSA</sequence>
<proteinExistence type="predicted"/>
<protein>
    <recommendedName>
        <fullName evidence="4">DUF5681 domain-containing protein</fullName>
    </recommendedName>
</protein>
<comment type="caution">
    <text evidence="2">The sequence shown here is derived from an EMBL/GenBank/DDBJ whole genome shotgun (WGS) entry which is preliminary data.</text>
</comment>
<dbReference type="EMBL" id="JACHNY010000002">
    <property type="protein sequence ID" value="MBB4616924.1"/>
    <property type="molecule type" value="Genomic_DNA"/>
</dbReference>
<evidence type="ECO:0000313" key="3">
    <source>
        <dbReference type="Proteomes" id="UP000574769"/>
    </source>
</evidence>
<dbReference type="AlphaFoldDB" id="A0A7W7EXD7"/>